<organism evidence="2">
    <name type="scientific">Caldilineaceae bacterium SB0664_bin_27</name>
    <dbReference type="NCBI Taxonomy" id="2605260"/>
    <lineage>
        <taxon>Bacteria</taxon>
        <taxon>Bacillati</taxon>
        <taxon>Chloroflexota</taxon>
        <taxon>Caldilineae</taxon>
        <taxon>Caldilineales</taxon>
        <taxon>Caldilineaceae</taxon>
    </lineage>
</organism>
<accession>A0A6B0YNA6</accession>
<keyword evidence="1" id="KW-0812">Transmembrane</keyword>
<comment type="caution">
    <text evidence="2">The sequence shown here is derived from an EMBL/GenBank/DDBJ whole genome shotgun (WGS) entry which is preliminary data.</text>
</comment>
<protein>
    <submittedName>
        <fullName evidence="2">Uncharacterized protein</fullName>
    </submittedName>
</protein>
<sequence length="631" mass="69961">MAKVEKLADLIAKAREALSEDQLAEAIASGQFEEIFALPQKSFEILRDTSDPGLVLRWAQFADVRIDSVVKMELHKYASPKTVGDRETLEKILALEDSLTIQALMQKGVDEREVLLGLPTSQTKWILTELSSTEIVWVLSYLLELPSSSQGRLIDFVFRDRGLISLLQETEGLQSQFVAVLNLAGEFDEINSILVELRRRRQNAEKYQKEHAEIDLILAEMATAEVKKLSLLVYVASEVLDAEQLADMVESGQLKEILALSQNTYEILRETGSPAVVLAWVELAGEAIDLVVETKLYKHAAPSDFDSTGTLARILALGNPVAVERLMNLDAVAREALLQLPTPKAVWTLTELRMKDLVWVASYLSEFPVHTVGLLADTVMRDDVFISTLQDSESLQEQFPTVLALAAASEAFSRVLERTAVREVAKLTALVVAAQESMTPEQMIAAIETGQFERILALPERAFEILRDNGEPAVILAWNDLAGDAIDKVVATELYNRSAPSDFDSTETLLKVLAIGDGQAIGKIMDLTMDERAEILNLPKDLTKAVLETLSGHELSSLASRLMPLGLEDKAKEADRTVMDQAQPTVTPAPPVAEPGLEPEQAPDFPILYLFLAVVSLTALYFFWKYYRRRR</sequence>
<name>A0A6B0YNA6_9CHLR</name>
<keyword evidence="1" id="KW-1133">Transmembrane helix</keyword>
<gene>
    <name evidence="2" type="ORF">F4Y42_03805</name>
</gene>
<proteinExistence type="predicted"/>
<reference evidence="2" key="1">
    <citation type="submission" date="2019-09" db="EMBL/GenBank/DDBJ databases">
        <title>Characterisation of the sponge microbiome using genome-centric metagenomics.</title>
        <authorList>
            <person name="Engelberts J.P."/>
            <person name="Robbins S.J."/>
            <person name="De Goeij J.M."/>
            <person name="Aranda M."/>
            <person name="Bell S.C."/>
            <person name="Webster N.S."/>
        </authorList>
    </citation>
    <scope>NUCLEOTIDE SEQUENCE</scope>
    <source>
        <strain evidence="2">SB0664_bin_27</strain>
    </source>
</reference>
<feature type="transmembrane region" description="Helical" evidence="1">
    <location>
        <begin position="607"/>
        <end position="624"/>
    </location>
</feature>
<evidence type="ECO:0000256" key="1">
    <source>
        <dbReference type="SAM" id="Phobius"/>
    </source>
</evidence>
<dbReference type="EMBL" id="VXRG01000036">
    <property type="protein sequence ID" value="MXY92554.1"/>
    <property type="molecule type" value="Genomic_DNA"/>
</dbReference>
<evidence type="ECO:0000313" key="2">
    <source>
        <dbReference type="EMBL" id="MXY92554.1"/>
    </source>
</evidence>
<keyword evidence="1" id="KW-0472">Membrane</keyword>
<dbReference type="AlphaFoldDB" id="A0A6B0YNA6"/>